<organism evidence="11 12">
    <name type="scientific">Pristionchus pacificus</name>
    <name type="common">Parasitic nematode worm</name>
    <dbReference type="NCBI Taxonomy" id="54126"/>
    <lineage>
        <taxon>Eukaryota</taxon>
        <taxon>Metazoa</taxon>
        <taxon>Ecdysozoa</taxon>
        <taxon>Nematoda</taxon>
        <taxon>Chromadorea</taxon>
        <taxon>Rhabditida</taxon>
        <taxon>Rhabditina</taxon>
        <taxon>Diplogasteromorpha</taxon>
        <taxon>Diplogasteroidea</taxon>
        <taxon>Neodiplogasteridae</taxon>
        <taxon>Pristionchus</taxon>
    </lineage>
</organism>
<accession>A0A8R1YJA6</accession>
<dbReference type="PROSITE" id="PS00031">
    <property type="entry name" value="NUCLEAR_REC_DBD_1"/>
    <property type="match status" value="1"/>
</dbReference>
<comment type="subcellular location">
    <subcellularLocation>
        <location evidence="1">Nucleus</location>
    </subcellularLocation>
</comment>
<dbReference type="PRINTS" id="PR00398">
    <property type="entry name" value="STRDHORMONER"/>
</dbReference>
<name>A0A2A6BFH5_PRIPA</name>
<dbReference type="PROSITE" id="PS51843">
    <property type="entry name" value="NR_LBD"/>
    <property type="match status" value="1"/>
</dbReference>
<keyword evidence="2" id="KW-0479">Metal-binding</keyword>
<dbReference type="PANTHER" id="PTHR24086">
    <property type="entry name" value="NUCLEAR RECEPTOR SUBFAMILY 5 GROUP A"/>
    <property type="match status" value="1"/>
</dbReference>
<dbReference type="Pfam" id="PF00104">
    <property type="entry name" value="Hormone_recep"/>
    <property type="match status" value="1"/>
</dbReference>
<reference evidence="12" key="1">
    <citation type="journal article" date="2008" name="Nat. Genet.">
        <title>The Pristionchus pacificus genome provides a unique perspective on nematode lifestyle and parasitism.</title>
        <authorList>
            <person name="Dieterich C."/>
            <person name="Clifton S.W."/>
            <person name="Schuster L.N."/>
            <person name="Chinwalla A."/>
            <person name="Delehaunty K."/>
            <person name="Dinkelacker I."/>
            <person name="Fulton L."/>
            <person name="Fulton R."/>
            <person name="Godfrey J."/>
            <person name="Minx P."/>
            <person name="Mitreva M."/>
            <person name="Roeseler W."/>
            <person name="Tian H."/>
            <person name="Witte H."/>
            <person name="Yang S.P."/>
            <person name="Wilson R.K."/>
            <person name="Sommer R.J."/>
        </authorList>
    </citation>
    <scope>NUCLEOTIDE SEQUENCE [LARGE SCALE GENOMIC DNA]</scope>
    <source>
        <strain evidence="12">PS312</strain>
    </source>
</reference>
<dbReference type="InterPro" id="IPR013088">
    <property type="entry name" value="Znf_NHR/GATA"/>
</dbReference>
<protein>
    <submittedName>
        <fullName evidence="11">Nhr-25</fullName>
    </submittedName>
</protein>
<keyword evidence="12" id="KW-1185">Reference proteome</keyword>
<accession>A0A2A6BFH5</accession>
<dbReference type="InterPro" id="IPR000536">
    <property type="entry name" value="Nucl_hrmn_rcpt_lig-bd"/>
</dbReference>
<keyword evidence="3" id="KW-0863">Zinc-finger</keyword>
<sequence>MEERGIERGSPTSGGGGASSSSSASPTVTATVTTSPPGGLLDIKMEMGVVGLPQQMIPSQQLQRSPVDSELCPVCGDKVSGYHYGLLTCESCKGFFKRTVQNKKQYQCSADKTCTVDKTCRKRCPSCRFNKCLAQGMKMEAVREDRMRGGRNKFGSYYKRDRAQRMQRMQSRVGPGGPLVGAGSGTGSAFFPTQQSPMDAHVTSSTHYVMDMQQMEAKLKSEYNQLLQSPTLSSSTGNAAAAAQAQSFVQRGYVPNCESLAAILGSSIDYSYQHPVKHEPFSDYQDQFISQPPLPDYASFTPQIQYAHMVPVPPLSSSSSAGSGNGSTRSSPQLPMCTQPTEKTIDTFYSKNTHNTVVALMQYMPNDDHIAQRLLYLHDRPSATEYIMSGAEELLNDFINWGRESPYFNKLSNEDQMSLLRGSWVTIHVMDITFAAALQKLPPDLGRGGKFIPTGLFALLGNGKLAGAWEAIFNRIQLLMSDCQLDGTDITAMRFASLFDDDSGYGRSSNALVHSVRASIFQGWAERRSAADHTSIPAWGVYVTLVQLAQQCREYLFDELRSGKLMAYNLLRDMLVMNSNHLTTAIPTSRPHAISIYESELVPVT</sequence>
<reference evidence="11" key="2">
    <citation type="submission" date="2022-06" db="UniProtKB">
        <authorList>
            <consortium name="EnsemblMetazoa"/>
        </authorList>
    </citation>
    <scope>IDENTIFICATION</scope>
    <source>
        <strain evidence="11">PS312</strain>
    </source>
</reference>
<keyword evidence="6" id="KW-0238">DNA-binding</keyword>
<dbReference type="InterPro" id="IPR001628">
    <property type="entry name" value="Znf_hrmn_rcpt"/>
</dbReference>
<dbReference type="GO" id="GO:0018996">
    <property type="term" value="P:molting cycle, collagen and cuticulin-based cuticle"/>
    <property type="evidence" value="ECO:0007669"/>
    <property type="project" value="EnsemblMetazoa"/>
</dbReference>
<evidence type="ECO:0000313" key="12">
    <source>
        <dbReference type="Proteomes" id="UP000005239"/>
    </source>
</evidence>
<dbReference type="GO" id="GO:0006357">
    <property type="term" value="P:regulation of transcription by RNA polymerase II"/>
    <property type="evidence" value="ECO:0000318"/>
    <property type="project" value="GO_Central"/>
</dbReference>
<dbReference type="GO" id="GO:0000978">
    <property type="term" value="F:RNA polymerase II cis-regulatory region sequence-specific DNA binding"/>
    <property type="evidence" value="ECO:0000318"/>
    <property type="project" value="GO_Central"/>
</dbReference>
<dbReference type="Proteomes" id="UP000005239">
    <property type="component" value="Unassembled WGS sequence"/>
</dbReference>
<dbReference type="EnsemblMetazoa" id="PPA23688.1">
    <property type="protein sequence ID" value="PPA23688.1"/>
    <property type="gene ID" value="WBGene00113242"/>
</dbReference>
<keyword evidence="9" id="KW-0539">Nucleus</keyword>
<dbReference type="GO" id="GO:0090575">
    <property type="term" value="C:RNA polymerase II transcription regulator complex"/>
    <property type="evidence" value="ECO:0000318"/>
    <property type="project" value="GO_Central"/>
</dbReference>
<proteinExistence type="predicted"/>
<dbReference type="GO" id="GO:0070016">
    <property type="term" value="F:armadillo repeat domain binding"/>
    <property type="evidence" value="ECO:0007669"/>
    <property type="project" value="EnsemblMetazoa"/>
</dbReference>
<dbReference type="SUPFAM" id="SSF57716">
    <property type="entry name" value="Glucocorticoid receptor-like (DNA-binding domain)"/>
    <property type="match status" value="1"/>
</dbReference>
<dbReference type="FunFam" id="3.30.50.10:FF:000006">
    <property type="entry name" value="Nuclear receptor subfamily 5 group A member"/>
    <property type="match status" value="1"/>
</dbReference>
<feature type="compositionally biased region" description="Low complexity" evidence="10">
    <location>
        <begin position="19"/>
        <end position="38"/>
    </location>
</feature>
<dbReference type="GO" id="GO:0045944">
    <property type="term" value="P:positive regulation of transcription by RNA polymerase II"/>
    <property type="evidence" value="ECO:0007669"/>
    <property type="project" value="EnsemblMetazoa"/>
</dbReference>
<evidence type="ECO:0000256" key="1">
    <source>
        <dbReference type="ARBA" id="ARBA00004123"/>
    </source>
</evidence>
<dbReference type="PROSITE" id="PS51030">
    <property type="entry name" value="NUCLEAR_REC_DBD_2"/>
    <property type="match status" value="1"/>
</dbReference>
<dbReference type="SUPFAM" id="SSF48508">
    <property type="entry name" value="Nuclear receptor ligand-binding domain"/>
    <property type="match status" value="1"/>
</dbReference>
<evidence type="ECO:0000256" key="4">
    <source>
        <dbReference type="ARBA" id="ARBA00022833"/>
    </source>
</evidence>
<evidence type="ECO:0000256" key="8">
    <source>
        <dbReference type="ARBA" id="ARBA00023170"/>
    </source>
</evidence>
<evidence type="ECO:0000256" key="9">
    <source>
        <dbReference type="ARBA" id="ARBA00023242"/>
    </source>
</evidence>
<dbReference type="Gene3D" id="3.30.50.10">
    <property type="entry name" value="Erythroid Transcription Factor GATA-1, subunit A"/>
    <property type="match status" value="1"/>
</dbReference>
<dbReference type="SMART" id="SM00399">
    <property type="entry name" value="ZnF_C4"/>
    <property type="match status" value="1"/>
</dbReference>
<keyword evidence="5" id="KW-0805">Transcription regulation</keyword>
<dbReference type="GO" id="GO:0004879">
    <property type="term" value="F:nuclear receptor activity"/>
    <property type="evidence" value="ECO:0007669"/>
    <property type="project" value="InterPro"/>
</dbReference>
<dbReference type="GO" id="GO:0008270">
    <property type="term" value="F:zinc ion binding"/>
    <property type="evidence" value="ECO:0007669"/>
    <property type="project" value="UniProtKB-KW"/>
</dbReference>
<keyword evidence="8" id="KW-0675">Receptor</keyword>
<evidence type="ECO:0000256" key="5">
    <source>
        <dbReference type="ARBA" id="ARBA00023015"/>
    </source>
</evidence>
<dbReference type="OrthoDB" id="5771769at2759"/>
<keyword evidence="4" id="KW-0862">Zinc</keyword>
<evidence type="ECO:0000256" key="7">
    <source>
        <dbReference type="ARBA" id="ARBA00023163"/>
    </source>
</evidence>
<dbReference type="InterPro" id="IPR035500">
    <property type="entry name" value="NHR-like_dom_sf"/>
</dbReference>
<dbReference type="GO" id="GO:0009888">
    <property type="term" value="P:tissue development"/>
    <property type="evidence" value="ECO:0000318"/>
    <property type="project" value="GO_Central"/>
</dbReference>
<feature type="region of interest" description="Disordered" evidence="10">
    <location>
        <begin position="315"/>
        <end position="337"/>
    </location>
</feature>
<feature type="compositionally biased region" description="Low complexity" evidence="10">
    <location>
        <begin position="316"/>
        <end position="331"/>
    </location>
</feature>
<dbReference type="PRINTS" id="PR00047">
    <property type="entry name" value="STROIDFINGER"/>
</dbReference>
<dbReference type="GO" id="GO:0009755">
    <property type="term" value="P:hormone-mediated signaling pathway"/>
    <property type="evidence" value="ECO:0000318"/>
    <property type="project" value="GO_Central"/>
</dbReference>
<evidence type="ECO:0000256" key="3">
    <source>
        <dbReference type="ARBA" id="ARBA00022771"/>
    </source>
</evidence>
<dbReference type="InterPro" id="IPR016355">
    <property type="entry name" value="NR5-like"/>
</dbReference>
<dbReference type="PANTHER" id="PTHR24086:SF15">
    <property type="entry name" value="NUCLEAR HORMONE RECEPTOR FTZ-F1"/>
    <property type="match status" value="1"/>
</dbReference>
<dbReference type="CDD" id="cd07167">
    <property type="entry name" value="NR_DBD_Lrh-1_like"/>
    <property type="match status" value="1"/>
</dbReference>
<evidence type="ECO:0000256" key="6">
    <source>
        <dbReference type="ARBA" id="ARBA00023125"/>
    </source>
</evidence>
<feature type="region of interest" description="Disordered" evidence="10">
    <location>
        <begin position="1"/>
        <end position="38"/>
    </location>
</feature>
<evidence type="ECO:0000256" key="2">
    <source>
        <dbReference type="ARBA" id="ARBA00022723"/>
    </source>
</evidence>
<dbReference type="AlphaFoldDB" id="A0A2A6BFH5"/>
<evidence type="ECO:0000256" key="10">
    <source>
        <dbReference type="SAM" id="MobiDB-lite"/>
    </source>
</evidence>
<dbReference type="Gene3D" id="1.10.565.10">
    <property type="entry name" value="Retinoid X Receptor"/>
    <property type="match status" value="1"/>
</dbReference>
<dbReference type="GO" id="GO:0110039">
    <property type="term" value="P:positive regulation of nematode male tail tip morphogenesis"/>
    <property type="evidence" value="ECO:0007669"/>
    <property type="project" value="EnsemblMetazoa"/>
</dbReference>
<keyword evidence="7" id="KW-0804">Transcription</keyword>
<dbReference type="InterPro" id="IPR001723">
    <property type="entry name" value="Nuclear_hrmn_rcpt"/>
</dbReference>
<evidence type="ECO:0000313" key="11">
    <source>
        <dbReference type="EnsemblMetazoa" id="PPA23688.1"/>
    </source>
</evidence>
<gene>
    <name evidence="11" type="primary">WBGene00113242</name>
</gene>
<dbReference type="Pfam" id="PF00105">
    <property type="entry name" value="zf-C4"/>
    <property type="match status" value="1"/>
</dbReference>